<name>A0A813KTY0_POLGL</name>
<reference evidence="2" key="1">
    <citation type="submission" date="2021-02" db="EMBL/GenBank/DDBJ databases">
        <authorList>
            <person name="Dougan E. K."/>
            <person name="Rhodes N."/>
            <person name="Thang M."/>
            <person name="Chan C."/>
        </authorList>
    </citation>
    <scope>NUCLEOTIDE SEQUENCE</scope>
</reference>
<dbReference type="Proteomes" id="UP000626109">
    <property type="component" value="Unassembled WGS sequence"/>
</dbReference>
<feature type="compositionally biased region" description="Polar residues" evidence="1">
    <location>
        <begin position="112"/>
        <end position="121"/>
    </location>
</feature>
<feature type="region of interest" description="Disordered" evidence="1">
    <location>
        <begin position="49"/>
        <end position="123"/>
    </location>
</feature>
<proteinExistence type="predicted"/>
<dbReference type="SUPFAM" id="SSF52047">
    <property type="entry name" value="RNI-like"/>
    <property type="match status" value="1"/>
</dbReference>
<comment type="caution">
    <text evidence="2">The sequence shown here is derived from an EMBL/GenBank/DDBJ whole genome shotgun (WGS) entry which is preliminary data.</text>
</comment>
<feature type="compositionally biased region" description="Polar residues" evidence="1">
    <location>
        <begin position="244"/>
        <end position="254"/>
    </location>
</feature>
<protein>
    <submittedName>
        <fullName evidence="2">Uncharacterized protein</fullName>
    </submittedName>
</protein>
<evidence type="ECO:0000256" key="1">
    <source>
        <dbReference type="SAM" id="MobiDB-lite"/>
    </source>
</evidence>
<feature type="region of interest" description="Disordered" evidence="1">
    <location>
        <begin position="150"/>
        <end position="185"/>
    </location>
</feature>
<feature type="compositionally biased region" description="Polar residues" evidence="1">
    <location>
        <begin position="52"/>
        <end position="63"/>
    </location>
</feature>
<feature type="compositionally biased region" description="Basic residues" evidence="1">
    <location>
        <begin position="92"/>
        <end position="103"/>
    </location>
</feature>
<evidence type="ECO:0000313" key="2">
    <source>
        <dbReference type="EMBL" id="CAE8709316.1"/>
    </source>
</evidence>
<dbReference type="InterPro" id="IPR052394">
    <property type="entry name" value="LRR-containing"/>
</dbReference>
<gene>
    <name evidence="2" type="ORF">PGLA2088_LOCUS35389</name>
</gene>
<dbReference type="InterPro" id="IPR032675">
    <property type="entry name" value="LRR_dom_sf"/>
</dbReference>
<evidence type="ECO:0000313" key="3">
    <source>
        <dbReference type="Proteomes" id="UP000626109"/>
    </source>
</evidence>
<feature type="region of interest" description="Disordered" evidence="1">
    <location>
        <begin position="912"/>
        <end position="947"/>
    </location>
</feature>
<accession>A0A813KTY0</accession>
<feature type="region of interest" description="Disordered" evidence="1">
    <location>
        <begin position="244"/>
        <end position="268"/>
    </location>
</feature>
<sequence length="1096" mass="118766">MSDLPGDGDSCAFDDLPLAFRQGIKGSVVKCVRQEVPCPFSPARAKRLEPLSCSSPSGFNSAIQERASKKGDYPGSLLTLRKFLPADDSKGGPRKAVAKKAPPKKTASSATNTSGSQTARLSNDYGVPLASHSVSGGGVLGDEAWRESPQEMRNGQTLKEPPRNKSTASEAGKVSRLLTPDEGDHTTEDRALLASEAAVCRPAAVGEYMASSEVTGYLAACRKIAAVPVRQAFWLDAQGVEGTFSGQEGSQKASVSDPAGREHLQSQQQQGLLDLSGTNLCDAKLQVLFALLGQRFRSGLLSGSARAATAGIATQQDAEASFSSALPKRFPASSGSGLTLGAHPLKLDLLDLSRNPLSLRSLQELAKAIDPSNSRNVLEARWLILNGVPMPAPALEALVAAVVKNGKVEELALADTQLGRHRQDSCEAVARLFYSVRSLDLSHSFFRGEGLREIARALSQVLVVLQKLSLAGNVWQPQDRGDPQPDALQLFCEAIGDNRSLRYLDLSGSQLDQCGALCLEESLYCHPCLQWLAVSANPLGSEGLRCMLRAAASPEMPLEVFRKSSESATFNFADLAEEYRREKALDLSKPHHRAILRLLLRQAAFFGVEPKAALRDLAIDGHKQPGLKFERRAALEAKEEVGKKPRRAGAGRWLVPTAGVATFDFSVQSASTGSCADCEQAVVQWHRQRRVPVSFLKFVLIVRIWRQQITGEERQRFLAAATLDLCFSSQRSTAQQQNPEAVSCVRCMIWMLAFDLSLPAAYSAADRLLVAGCWWQAAAAVRQLLDTTQAGHHLGLRNVLLAGHSETMRSDWALPGDGATGIGLLTLDYVTPLRLKPPGRSLAAGAPEAAGGQLPQGQLPLLTELQLAELLSVVSSEGSDLAEASCFQALWAVAHRFAITKAQLTQLLRAREGVKLPPKPPSCDPPAEESGGERAPQAPQASSNDEHGLHIQEDRSLFSPEDVKQVRHRLGWPNTFDAANIHQPEQNFYHIDLSRRDERICLSLLMHMGKFEDVENLVDCHYSGLSERCDTGYWAIPATWKKWDGMPRVGVLTCTHACADKKVKLASELTPDMKSRVDCKAGNEVKPEVAQMRVFG</sequence>
<dbReference type="EMBL" id="CAJNNW010031828">
    <property type="protein sequence ID" value="CAE8709316.1"/>
    <property type="molecule type" value="Genomic_DNA"/>
</dbReference>
<dbReference type="AlphaFoldDB" id="A0A813KTY0"/>
<organism evidence="2 3">
    <name type="scientific">Polarella glacialis</name>
    <name type="common">Dinoflagellate</name>
    <dbReference type="NCBI Taxonomy" id="89957"/>
    <lineage>
        <taxon>Eukaryota</taxon>
        <taxon>Sar</taxon>
        <taxon>Alveolata</taxon>
        <taxon>Dinophyceae</taxon>
        <taxon>Suessiales</taxon>
        <taxon>Suessiaceae</taxon>
        <taxon>Polarella</taxon>
    </lineage>
</organism>
<dbReference type="PANTHER" id="PTHR24114:SF2">
    <property type="entry name" value="F-BOX DOMAIN-CONTAINING PROTEIN-RELATED"/>
    <property type="match status" value="1"/>
</dbReference>
<dbReference type="PANTHER" id="PTHR24114">
    <property type="entry name" value="LEUCINE RICH REPEAT FAMILY PROTEIN"/>
    <property type="match status" value="1"/>
</dbReference>
<dbReference type="Gene3D" id="3.80.10.10">
    <property type="entry name" value="Ribonuclease Inhibitor"/>
    <property type="match status" value="1"/>
</dbReference>